<feature type="transmembrane region" description="Helical" evidence="5">
    <location>
        <begin position="223"/>
        <end position="244"/>
    </location>
</feature>
<feature type="transmembrane region" description="Helical" evidence="5">
    <location>
        <begin position="291"/>
        <end position="309"/>
    </location>
</feature>
<evidence type="ECO:0000256" key="5">
    <source>
        <dbReference type="SAM" id="Phobius"/>
    </source>
</evidence>
<feature type="transmembrane region" description="Helical" evidence="5">
    <location>
        <begin position="88"/>
        <end position="107"/>
    </location>
</feature>
<dbReference type="InterPro" id="IPR020846">
    <property type="entry name" value="MFS_dom"/>
</dbReference>
<feature type="transmembrane region" description="Helical" evidence="5">
    <location>
        <begin position="54"/>
        <end position="76"/>
    </location>
</feature>
<dbReference type="Proteomes" id="UP000030060">
    <property type="component" value="Unassembled WGS sequence"/>
</dbReference>
<evidence type="ECO:0000313" key="8">
    <source>
        <dbReference type="Proteomes" id="UP000030060"/>
    </source>
</evidence>
<keyword evidence="4 5" id="KW-0472">Membrane</keyword>
<accession>A0A0A1Z4F6</accession>
<protein>
    <submittedName>
        <fullName evidence="7">MFS transporter</fullName>
    </submittedName>
</protein>
<dbReference type="AlphaFoldDB" id="A0A0A1Z4F6"/>
<dbReference type="PANTHER" id="PTHR23508:SF10">
    <property type="entry name" value="CARBOXYLIC ACID TRANSPORTER PROTEIN HOMOLOG"/>
    <property type="match status" value="1"/>
</dbReference>
<keyword evidence="3 5" id="KW-1133">Transmembrane helix</keyword>
<feature type="transmembrane region" description="Helical" evidence="5">
    <location>
        <begin position="382"/>
        <end position="398"/>
    </location>
</feature>
<dbReference type="EMBL" id="ASGY01000073">
    <property type="protein sequence ID" value="KGE68119.1"/>
    <property type="molecule type" value="Genomic_DNA"/>
</dbReference>
<evidence type="ECO:0000256" key="1">
    <source>
        <dbReference type="ARBA" id="ARBA00004141"/>
    </source>
</evidence>
<feature type="transmembrane region" description="Helical" evidence="5">
    <location>
        <begin position="315"/>
        <end position="338"/>
    </location>
</feature>
<feature type="transmembrane region" description="Helical" evidence="5">
    <location>
        <begin position="20"/>
        <end position="42"/>
    </location>
</feature>
<dbReference type="RefSeq" id="WP_050572410.1">
    <property type="nucleotide sequence ID" value="NZ_ASGY01000073.1"/>
</dbReference>
<feature type="transmembrane region" description="Helical" evidence="5">
    <location>
        <begin position="264"/>
        <end position="284"/>
    </location>
</feature>
<proteinExistence type="predicted"/>
<dbReference type="InterPro" id="IPR036259">
    <property type="entry name" value="MFS_trans_sf"/>
</dbReference>
<evidence type="ECO:0000256" key="2">
    <source>
        <dbReference type="ARBA" id="ARBA00022692"/>
    </source>
</evidence>
<evidence type="ECO:0000256" key="4">
    <source>
        <dbReference type="ARBA" id="ARBA00023136"/>
    </source>
</evidence>
<evidence type="ECO:0000256" key="3">
    <source>
        <dbReference type="ARBA" id="ARBA00022989"/>
    </source>
</evidence>
<gene>
    <name evidence="7" type="ORF">K814_0109875</name>
</gene>
<keyword evidence="2 5" id="KW-0812">Transmembrane</keyword>
<feature type="transmembrane region" description="Helical" evidence="5">
    <location>
        <begin position="113"/>
        <end position="133"/>
    </location>
</feature>
<dbReference type="InterPro" id="IPR011701">
    <property type="entry name" value="MFS"/>
</dbReference>
<feature type="domain" description="Major facilitator superfamily (MFS) profile" evidence="6">
    <location>
        <begin position="22"/>
        <end position="405"/>
    </location>
</feature>
<dbReference type="Pfam" id="PF07690">
    <property type="entry name" value="MFS_1"/>
    <property type="match status" value="1"/>
</dbReference>
<dbReference type="GO" id="GO:0046943">
    <property type="term" value="F:carboxylic acid transmembrane transporter activity"/>
    <property type="evidence" value="ECO:0007669"/>
    <property type="project" value="TreeGrafter"/>
</dbReference>
<dbReference type="PANTHER" id="PTHR23508">
    <property type="entry name" value="CARBOXYLIC ACID TRANSPORTER PROTEIN HOMOLOG"/>
    <property type="match status" value="1"/>
</dbReference>
<reference evidence="7 8" key="1">
    <citation type="journal article" date="2013" name="Genome Announc.">
        <title>Draft Genome Sequence of Pseudomonas fluorescens LMG 5329, a White Line-Inducing Principle-Producing Bioindicator for the Mushroom Pathogen Pseudomonas tolaasii.</title>
        <authorList>
            <person name="Ghequire M.G."/>
            <person name="Rokni-Zadeh H."/>
            <person name="Zarrineh P."/>
            <person name="De Mot R."/>
        </authorList>
    </citation>
    <scope>NUCLEOTIDE SEQUENCE [LARGE SCALE GENOMIC DNA]</scope>
    <source>
        <strain evidence="7 8">LMG 5329</strain>
    </source>
</reference>
<evidence type="ECO:0000313" key="7">
    <source>
        <dbReference type="EMBL" id="KGE68119.1"/>
    </source>
</evidence>
<dbReference type="SUPFAM" id="SSF103473">
    <property type="entry name" value="MFS general substrate transporter"/>
    <property type="match status" value="1"/>
</dbReference>
<name>A0A0A1Z4F6_PSEFL</name>
<feature type="transmembrane region" description="Helical" evidence="5">
    <location>
        <begin position="350"/>
        <end position="370"/>
    </location>
</feature>
<comment type="caution">
    <text evidence="7">The sequence shown here is derived from an EMBL/GenBank/DDBJ whole genome shotgun (WGS) entry which is preliminary data.</text>
</comment>
<dbReference type="PROSITE" id="PS50850">
    <property type="entry name" value="MFS"/>
    <property type="match status" value="1"/>
</dbReference>
<feature type="transmembrane region" description="Helical" evidence="5">
    <location>
        <begin position="145"/>
        <end position="168"/>
    </location>
</feature>
<organism evidence="7 8">
    <name type="scientific">Pseudomonas fluorescens LMG 5329</name>
    <dbReference type="NCBI Taxonomy" id="1324332"/>
    <lineage>
        <taxon>Bacteria</taxon>
        <taxon>Pseudomonadati</taxon>
        <taxon>Pseudomonadota</taxon>
        <taxon>Gammaproteobacteria</taxon>
        <taxon>Pseudomonadales</taxon>
        <taxon>Pseudomonadaceae</taxon>
        <taxon>Pseudomonas</taxon>
    </lineage>
</organism>
<evidence type="ECO:0000259" key="6">
    <source>
        <dbReference type="PROSITE" id="PS50850"/>
    </source>
</evidence>
<sequence length="408" mass="42874">MSGQAISAATPGIATRRAAWTVVGLCLLFNVIDGLDAMAMAFTASRVAAQWSLSAAQIGLLLSASLVGMACGSLGAAPMANRHGRRRVLLASLMLSGVTMVLCFWSQSYCTLLCLRLLTGIGVGAVLVGANVLTHDHAPSTRRSLAIALQSVAFALGATLGGVLAHLLNDGLGWRYVFLAGGGLTLLVGVAGVLWLRESASQVALAAERPGQGYRGLFSHGRWASTCALACVCFLLMFGFYFVMSWTPMLLTHSGFSARHGITGGMLLTVGGMFGALLLGLGANRWGCNRLLCMCLLLNAVLMLLMVTATRVPLLAIATGFTAGLLLYAAIAALFVLAPQAFDSAERTRGVGLVLATGRLGAIVSPTFAGVLLDAQWRPQDLFTFYASSQLLAALLIWRRRQPRREAG</sequence>
<dbReference type="GO" id="GO:0005886">
    <property type="term" value="C:plasma membrane"/>
    <property type="evidence" value="ECO:0007669"/>
    <property type="project" value="TreeGrafter"/>
</dbReference>
<comment type="subcellular location">
    <subcellularLocation>
        <location evidence="1">Membrane</location>
        <topology evidence="1">Multi-pass membrane protein</topology>
    </subcellularLocation>
</comment>
<dbReference type="Gene3D" id="1.20.1250.20">
    <property type="entry name" value="MFS general substrate transporter like domains"/>
    <property type="match status" value="1"/>
</dbReference>
<feature type="transmembrane region" description="Helical" evidence="5">
    <location>
        <begin position="174"/>
        <end position="196"/>
    </location>
</feature>
<dbReference type="OrthoDB" id="7066727at2"/>